<comment type="caution">
    <text evidence="1">The sequence shown here is derived from an EMBL/GenBank/DDBJ whole genome shotgun (WGS) entry which is preliminary data.</text>
</comment>
<evidence type="ECO:0000313" key="1">
    <source>
        <dbReference type="EMBL" id="GAG34955.1"/>
    </source>
</evidence>
<feature type="non-terminal residue" evidence="1">
    <location>
        <position position="64"/>
    </location>
</feature>
<proteinExistence type="predicted"/>
<sequence>MEWGNKGIESNPEARHRGCREQRHVDNYVVIWASYQLRADLVIEIISIHIPKTAGMSFHDILRQ</sequence>
<protein>
    <submittedName>
        <fullName evidence="1">Uncharacterized protein</fullName>
    </submittedName>
</protein>
<name>X0WWB5_9ZZZZ</name>
<accession>X0WWB5</accession>
<organism evidence="1">
    <name type="scientific">marine sediment metagenome</name>
    <dbReference type="NCBI Taxonomy" id="412755"/>
    <lineage>
        <taxon>unclassified sequences</taxon>
        <taxon>metagenomes</taxon>
        <taxon>ecological metagenomes</taxon>
    </lineage>
</organism>
<dbReference type="AlphaFoldDB" id="X0WWB5"/>
<gene>
    <name evidence="1" type="ORF">S01H1_63360</name>
</gene>
<reference evidence="1" key="1">
    <citation type="journal article" date="2014" name="Front. Microbiol.">
        <title>High frequency of phylogenetically diverse reductive dehalogenase-homologous genes in deep subseafloor sedimentary metagenomes.</title>
        <authorList>
            <person name="Kawai M."/>
            <person name="Futagami T."/>
            <person name="Toyoda A."/>
            <person name="Takaki Y."/>
            <person name="Nishi S."/>
            <person name="Hori S."/>
            <person name="Arai W."/>
            <person name="Tsubouchi T."/>
            <person name="Morono Y."/>
            <person name="Uchiyama I."/>
            <person name="Ito T."/>
            <person name="Fujiyama A."/>
            <person name="Inagaki F."/>
            <person name="Takami H."/>
        </authorList>
    </citation>
    <scope>NUCLEOTIDE SEQUENCE</scope>
    <source>
        <strain evidence="1">Expedition CK06-06</strain>
    </source>
</reference>
<dbReference type="EMBL" id="BARS01041688">
    <property type="protein sequence ID" value="GAG34955.1"/>
    <property type="molecule type" value="Genomic_DNA"/>
</dbReference>